<dbReference type="Proteomes" id="UP000830167">
    <property type="component" value="Chromosome"/>
</dbReference>
<dbReference type="InterPro" id="IPR013752">
    <property type="entry name" value="KPA_reductase"/>
</dbReference>
<name>A0ABY4CIC8_9BACL</name>
<evidence type="ECO:0000256" key="6">
    <source>
        <dbReference type="ARBA" id="ARBA00022655"/>
    </source>
</evidence>
<evidence type="ECO:0000256" key="4">
    <source>
        <dbReference type="ARBA" id="ARBA00013014"/>
    </source>
</evidence>
<dbReference type="Gene3D" id="3.40.50.720">
    <property type="entry name" value="NAD(P)-binding Rossmann-like Domain"/>
    <property type="match status" value="1"/>
</dbReference>
<feature type="domain" description="Ketopantoate reductase C-terminal" evidence="13">
    <location>
        <begin position="179"/>
        <end position="323"/>
    </location>
</feature>
<keyword evidence="8 11" id="KW-0560">Oxidoreductase</keyword>
<evidence type="ECO:0000256" key="1">
    <source>
        <dbReference type="ARBA" id="ARBA00002919"/>
    </source>
</evidence>
<feature type="domain" description="Ketopantoate reductase N-terminal" evidence="12">
    <location>
        <begin position="3"/>
        <end position="154"/>
    </location>
</feature>
<dbReference type="PANTHER" id="PTHR43765">
    <property type="entry name" value="2-DEHYDROPANTOATE 2-REDUCTASE-RELATED"/>
    <property type="match status" value="1"/>
</dbReference>
<evidence type="ECO:0000256" key="10">
    <source>
        <dbReference type="ARBA" id="ARBA00048793"/>
    </source>
</evidence>
<evidence type="ECO:0000256" key="11">
    <source>
        <dbReference type="RuleBase" id="RU362068"/>
    </source>
</evidence>
<dbReference type="RefSeq" id="WP_347435683.1">
    <property type="nucleotide sequence ID" value="NZ_CP089291.1"/>
</dbReference>
<sequence length="342" mass="38249">MKVYVVGAGAIGGVVGGYLSKAGYDITLADIAKEHIEAIKASGLTIDVDNQKINIPVKAIDAEEFARQECQNVDLVILAVKAQHTEQALRPIIHHLHFNSIVLSMQNGLCENVIASIIGKERTMGCFVNLFADYMEPGVIQYGGVGSLYIGELDGKITPRLEQIHQMLLAWGPAQMTNNIWGYLWSKLAYGAVLTATALVDETMADVIEPMENRELLFVLASETLSVANRLEISPMGFDDWEPTLIYPKETRDAAKLNDQWNTLIKRLRSYKKVKSGIWRDLAVRKRKTEVPYHLNPVIEQGKKLGISMELTKKVVSMIQEIENGSRKMSWNNIVELKNRIN</sequence>
<dbReference type="GO" id="GO:0008677">
    <property type="term" value="F:2-dehydropantoate 2-reductase activity"/>
    <property type="evidence" value="ECO:0007669"/>
    <property type="project" value="UniProtKB-EC"/>
</dbReference>
<evidence type="ECO:0000256" key="3">
    <source>
        <dbReference type="ARBA" id="ARBA00007870"/>
    </source>
</evidence>
<evidence type="ECO:0000256" key="5">
    <source>
        <dbReference type="ARBA" id="ARBA00019465"/>
    </source>
</evidence>
<gene>
    <name evidence="14" type="ORF">LSG31_13815</name>
</gene>
<dbReference type="Gene3D" id="1.10.1040.10">
    <property type="entry name" value="N-(1-d-carboxylethyl)-l-norvaline Dehydrogenase, domain 2"/>
    <property type="match status" value="1"/>
</dbReference>
<evidence type="ECO:0000313" key="15">
    <source>
        <dbReference type="Proteomes" id="UP000830167"/>
    </source>
</evidence>
<dbReference type="EC" id="1.1.1.169" evidence="4 11"/>
<comment type="pathway">
    <text evidence="2 11">Cofactor biosynthesis; (R)-pantothenate biosynthesis; (R)-pantoate from 3-methyl-2-oxobutanoate: step 2/2.</text>
</comment>
<dbReference type="SUPFAM" id="SSF48179">
    <property type="entry name" value="6-phosphogluconate dehydrogenase C-terminal domain-like"/>
    <property type="match status" value="1"/>
</dbReference>
<dbReference type="Pfam" id="PF02558">
    <property type="entry name" value="ApbA"/>
    <property type="match status" value="1"/>
</dbReference>
<evidence type="ECO:0000256" key="2">
    <source>
        <dbReference type="ARBA" id="ARBA00004994"/>
    </source>
</evidence>
<dbReference type="Pfam" id="PF08546">
    <property type="entry name" value="ApbA_C"/>
    <property type="match status" value="1"/>
</dbReference>
<evidence type="ECO:0000256" key="7">
    <source>
        <dbReference type="ARBA" id="ARBA00022857"/>
    </source>
</evidence>
<proteinExistence type="inferred from homology"/>
<evidence type="ECO:0000259" key="12">
    <source>
        <dbReference type="Pfam" id="PF02558"/>
    </source>
</evidence>
<reference evidence="14" key="1">
    <citation type="submission" date="2021-12" db="EMBL/GenBank/DDBJ databases">
        <title>Alicyclobacillaceae gen. nov., sp. nov., isolated from chalcocite enrichment system.</title>
        <authorList>
            <person name="Jiang Z."/>
        </authorList>
    </citation>
    <scope>NUCLEOTIDE SEQUENCE</scope>
    <source>
        <strain evidence="14">MYW30-H2</strain>
    </source>
</reference>
<evidence type="ECO:0000259" key="13">
    <source>
        <dbReference type="Pfam" id="PF08546"/>
    </source>
</evidence>
<dbReference type="InterPro" id="IPR036291">
    <property type="entry name" value="NAD(P)-bd_dom_sf"/>
</dbReference>
<evidence type="ECO:0000313" key="14">
    <source>
        <dbReference type="EMBL" id="UOF89001.1"/>
    </source>
</evidence>
<dbReference type="PANTHER" id="PTHR43765:SF2">
    <property type="entry name" value="2-DEHYDROPANTOATE 2-REDUCTASE"/>
    <property type="match status" value="1"/>
</dbReference>
<protein>
    <recommendedName>
        <fullName evidence="5 11">2-dehydropantoate 2-reductase</fullName>
        <ecNumber evidence="4 11">1.1.1.169</ecNumber>
    </recommendedName>
    <alternativeName>
        <fullName evidence="9 11">Ketopantoate reductase</fullName>
    </alternativeName>
</protein>
<dbReference type="NCBIfam" id="TIGR00745">
    <property type="entry name" value="apbA_panE"/>
    <property type="match status" value="1"/>
</dbReference>
<dbReference type="InterPro" id="IPR008927">
    <property type="entry name" value="6-PGluconate_DH-like_C_sf"/>
</dbReference>
<comment type="catalytic activity">
    <reaction evidence="10 11">
        <text>(R)-pantoate + NADP(+) = 2-dehydropantoate + NADPH + H(+)</text>
        <dbReference type="Rhea" id="RHEA:16233"/>
        <dbReference type="ChEBI" id="CHEBI:11561"/>
        <dbReference type="ChEBI" id="CHEBI:15378"/>
        <dbReference type="ChEBI" id="CHEBI:15980"/>
        <dbReference type="ChEBI" id="CHEBI:57783"/>
        <dbReference type="ChEBI" id="CHEBI:58349"/>
        <dbReference type="EC" id="1.1.1.169"/>
    </reaction>
</comment>
<keyword evidence="15" id="KW-1185">Reference proteome</keyword>
<keyword evidence="7 11" id="KW-0521">NADP</keyword>
<comment type="similarity">
    <text evidence="3 11">Belongs to the ketopantoate reductase family.</text>
</comment>
<dbReference type="InterPro" id="IPR013332">
    <property type="entry name" value="KPR_N"/>
</dbReference>
<dbReference type="InterPro" id="IPR050838">
    <property type="entry name" value="Ketopantoate_reductase"/>
</dbReference>
<comment type="function">
    <text evidence="1 11">Catalyzes the NADPH-dependent reduction of ketopantoate into pantoic acid.</text>
</comment>
<evidence type="ECO:0000256" key="8">
    <source>
        <dbReference type="ARBA" id="ARBA00023002"/>
    </source>
</evidence>
<keyword evidence="6 11" id="KW-0566">Pantothenate biosynthesis</keyword>
<dbReference type="InterPro" id="IPR003710">
    <property type="entry name" value="ApbA"/>
</dbReference>
<accession>A0ABY4CIC8</accession>
<dbReference type="EMBL" id="CP089291">
    <property type="protein sequence ID" value="UOF89001.1"/>
    <property type="molecule type" value="Genomic_DNA"/>
</dbReference>
<evidence type="ECO:0000256" key="9">
    <source>
        <dbReference type="ARBA" id="ARBA00032024"/>
    </source>
</evidence>
<dbReference type="InterPro" id="IPR013328">
    <property type="entry name" value="6PGD_dom2"/>
</dbReference>
<dbReference type="SUPFAM" id="SSF51735">
    <property type="entry name" value="NAD(P)-binding Rossmann-fold domains"/>
    <property type="match status" value="1"/>
</dbReference>
<organism evidence="14 15">
    <name type="scientific">Fodinisporobacter ferrooxydans</name>
    <dbReference type="NCBI Taxonomy" id="2901836"/>
    <lineage>
        <taxon>Bacteria</taxon>
        <taxon>Bacillati</taxon>
        <taxon>Bacillota</taxon>
        <taxon>Bacilli</taxon>
        <taxon>Bacillales</taxon>
        <taxon>Alicyclobacillaceae</taxon>
        <taxon>Fodinisporobacter</taxon>
    </lineage>
</organism>